<reference evidence="2 3" key="1">
    <citation type="submission" date="2016-08" db="EMBL/GenBank/DDBJ databases">
        <authorList>
            <person name="Seilhamer J.J."/>
        </authorList>
    </citation>
    <scope>NUCLEOTIDE SEQUENCE [LARGE SCALE GENOMIC DNA]</scope>
    <source>
        <strain evidence="2 3">CFBP7245</strain>
    </source>
</reference>
<gene>
    <name evidence="2" type="ORF">XdyCFBP7245_17350</name>
</gene>
<evidence type="ECO:0000313" key="3">
    <source>
        <dbReference type="Proteomes" id="UP000238908"/>
    </source>
</evidence>
<evidence type="ECO:0000313" key="2">
    <source>
        <dbReference type="EMBL" id="PPU54610.1"/>
    </source>
</evidence>
<dbReference type="InterPro" id="IPR000801">
    <property type="entry name" value="Esterase-like"/>
</dbReference>
<dbReference type="SUPFAM" id="SSF53474">
    <property type="entry name" value="alpha/beta-Hydrolases"/>
    <property type="match status" value="1"/>
</dbReference>
<dbReference type="AlphaFoldDB" id="A0A2S7BZF7"/>
<dbReference type="Pfam" id="PF00756">
    <property type="entry name" value="Esterase"/>
    <property type="match status" value="1"/>
</dbReference>
<protein>
    <submittedName>
        <fullName evidence="2">Esterase</fullName>
    </submittedName>
</protein>
<comment type="caution">
    <text evidence="2">The sequence shown here is derived from an EMBL/GenBank/DDBJ whole genome shotgun (WGS) entry which is preliminary data.</text>
</comment>
<accession>A0A2S7BZF7</accession>
<proteinExistence type="predicted"/>
<dbReference type="Proteomes" id="UP000238908">
    <property type="component" value="Unassembled WGS sequence"/>
</dbReference>
<dbReference type="Gene3D" id="3.40.50.1820">
    <property type="entry name" value="alpha/beta hydrolase"/>
    <property type="match status" value="1"/>
</dbReference>
<organism evidence="2 3">
    <name type="scientific">Xanthomonas dyei</name>
    <dbReference type="NCBI Taxonomy" id="743699"/>
    <lineage>
        <taxon>Bacteria</taxon>
        <taxon>Pseudomonadati</taxon>
        <taxon>Pseudomonadota</taxon>
        <taxon>Gammaproteobacteria</taxon>
        <taxon>Lysobacterales</taxon>
        <taxon>Lysobacteraceae</taxon>
        <taxon>Xanthomonas</taxon>
    </lineage>
</organism>
<feature type="region of interest" description="Disordered" evidence="1">
    <location>
        <begin position="59"/>
        <end position="91"/>
    </location>
</feature>
<feature type="region of interest" description="Disordered" evidence="1">
    <location>
        <begin position="175"/>
        <end position="197"/>
    </location>
</feature>
<dbReference type="EMBL" id="MDEE01000031">
    <property type="protein sequence ID" value="PPU54610.1"/>
    <property type="molecule type" value="Genomic_DNA"/>
</dbReference>
<dbReference type="PANTHER" id="PTHR48098:SF6">
    <property type="entry name" value="FERRI-BACILLIBACTIN ESTERASE BESA"/>
    <property type="match status" value="1"/>
</dbReference>
<dbReference type="PANTHER" id="PTHR48098">
    <property type="entry name" value="ENTEROCHELIN ESTERASE-RELATED"/>
    <property type="match status" value="1"/>
</dbReference>
<name>A0A2S7BZF7_9XANT</name>
<evidence type="ECO:0000256" key="1">
    <source>
        <dbReference type="SAM" id="MobiDB-lite"/>
    </source>
</evidence>
<sequence length="361" mass="39809">MRPTRQSWCARFAASPRLDVICTTATTFRSSATQEAVLNKLSSTGLGILLLAGCGKAPAPPPTPATAATPQPTVSARTPAHAPGSQRGEGQPYELADTQVWDVPDPATGRTYQVFVALPRGYADNPQRRYPVLYATDGDYAFPLVKQIARRLNGEGPAIEDFILVGLSYALGDEPMPSRRRDYTPTPEDGPTAAPVATHGKSADYIRYLRDRVLPFVANRYRTDEQRRLYLGHSYGGLLGTQILLSTPEMFAGYILGSPSYWYGEHAMVAQEKSFAASHTDLPAQVYMYVGEYEQVRYHQNYDMVIDAQHMAQALRARHYPSLQVELDVLNDEDHLTIGPRGATHGLKALLGIKTPDRSER</sequence>
<dbReference type="InterPro" id="IPR029058">
    <property type="entry name" value="AB_hydrolase_fold"/>
</dbReference>
<dbReference type="InterPro" id="IPR050583">
    <property type="entry name" value="Mycobacterial_A85_antigen"/>
</dbReference>